<gene>
    <name evidence="10" type="ORF">LOD99_7199</name>
</gene>
<feature type="domain" description="Palmitoyltransferase DHHC" evidence="9">
    <location>
        <begin position="126"/>
        <end position="247"/>
    </location>
</feature>
<keyword evidence="4 7" id="KW-1133">Transmembrane helix</keyword>
<protein>
    <recommendedName>
        <fullName evidence="7">Palmitoyltransferase</fullName>
        <ecNumber evidence="7">2.3.1.225</ecNumber>
    </recommendedName>
</protein>
<accession>A0AAV7JVZ2</accession>
<dbReference type="PANTHER" id="PTHR12246">
    <property type="entry name" value="PALMITOYLTRANSFERASE ZDHHC16"/>
    <property type="match status" value="1"/>
</dbReference>
<dbReference type="AlphaFoldDB" id="A0AAV7JVZ2"/>
<feature type="transmembrane region" description="Helical" evidence="7">
    <location>
        <begin position="176"/>
        <end position="199"/>
    </location>
</feature>
<evidence type="ECO:0000256" key="5">
    <source>
        <dbReference type="ARBA" id="ARBA00023136"/>
    </source>
</evidence>
<feature type="compositionally biased region" description="Polar residues" evidence="8">
    <location>
        <begin position="315"/>
        <end position="326"/>
    </location>
</feature>
<comment type="domain">
    <text evidence="7">The DHHC domain is required for palmitoyltransferase activity.</text>
</comment>
<dbReference type="Pfam" id="PF01529">
    <property type="entry name" value="DHHC"/>
    <property type="match status" value="1"/>
</dbReference>
<feature type="transmembrane region" description="Helical" evidence="7">
    <location>
        <begin position="61"/>
        <end position="81"/>
    </location>
</feature>
<dbReference type="InterPro" id="IPR039859">
    <property type="entry name" value="PFA4/ZDH16/20/ERF2-like"/>
</dbReference>
<dbReference type="EMBL" id="JAKMXF010000299">
    <property type="protein sequence ID" value="KAI6652181.1"/>
    <property type="molecule type" value="Genomic_DNA"/>
</dbReference>
<dbReference type="GO" id="GO:0019706">
    <property type="term" value="F:protein-cysteine S-palmitoyltransferase activity"/>
    <property type="evidence" value="ECO:0007669"/>
    <property type="project" value="UniProtKB-EC"/>
</dbReference>
<dbReference type="Proteomes" id="UP001165289">
    <property type="component" value="Unassembled WGS sequence"/>
</dbReference>
<evidence type="ECO:0000256" key="2">
    <source>
        <dbReference type="ARBA" id="ARBA00022679"/>
    </source>
</evidence>
<evidence type="ECO:0000256" key="6">
    <source>
        <dbReference type="ARBA" id="ARBA00023315"/>
    </source>
</evidence>
<dbReference type="PROSITE" id="PS50216">
    <property type="entry name" value="DHHC"/>
    <property type="match status" value="1"/>
</dbReference>
<evidence type="ECO:0000256" key="8">
    <source>
        <dbReference type="SAM" id="MobiDB-lite"/>
    </source>
</evidence>
<evidence type="ECO:0000256" key="7">
    <source>
        <dbReference type="RuleBase" id="RU079119"/>
    </source>
</evidence>
<dbReference type="InterPro" id="IPR001594">
    <property type="entry name" value="Palmitoyltrfase_DHHC"/>
</dbReference>
<organism evidence="10 11">
    <name type="scientific">Oopsacas minuta</name>
    <dbReference type="NCBI Taxonomy" id="111878"/>
    <lineage>
        <taxon>Eukaryota</taxon>
        <taxon>Metazoa</taxon>
        <taxon>Porifera</taxon>
        <taxon>Hexactinellida</taxon>
        <taxon>Hexasterophora</taxon>
        <taxon>Lyssacinosida</taxon>
        <taxon>Leucopsacidae</taxon>
        <taxon>Oopsacas</taxon>
    </lineage>
</organism>
<evidence type="ECO:0000313" key="11">
    <source>
        <dbReference type="Proteomes" id="UP001165289"/>
    </source>
</evidence>
<comment type="caution">
    <text evidence="10">The sequence shown here is derived from an EMBL/GenBank/DDBJ whole genome shotgun (WGS) entry which is preliminary data.</text>
</comment>
<keyword evidence="5 7" id="KW-0472">Membrane</keyword>
<keyword evidence="3 7" id="KW-0812">Transmembrane</keyword>
<comment type="similarity">
    <text evidence="7">Belongs to the DHHC palmitoyltransferase family.</text>
</comment>
<proteinExistence type="inferred from homology"/>
<keyword evidence="11" id="KW-1185">Reference proteome</keyword>
<feature type="transmembrane region" description="Helical" evidence="7">
    <location>
        <begin position="20"/>
        <end position="41"/>
    </location>
</feature>
<name>A0AAV7JVZ2_9METZ</name>
<evidence type="ECO:0000313" key="10">
    <source>
        <dbReference type="EMBL" id="KAI6652181.1"/>
    </source>
</evidence>
<keyword evidence="6 7" id="KW-0012">Acyltransferase</keyword>
<dbReference type="EC" id="2.3.1.225" evidence="7"/>
<comment type="subcellular location">
    <subcellularLocation>
        <location evidence="1">Membrane</location>
        <topology evidence="1">Multi-pass membrane protein</topology>
    </subcellularLocation>
</comment>
<reference evidence="10 11" key="1">
    <citation type="journal article" date="2023" name="BMC Biol.">
        <title>The compact genome of the sponge Oopsacas minuta (Hexactinellida) is lacking key metazoan core genes.</title>
        <authorList>
            <person name="Santini S."/>
            <person name="Schenkelaars Q."/>
            <person name="Jourda C."/>
            <person name="Duchesne M."/>
            <person name="Belahbib H."/>
            <person name="Rocher C."/>
            <person name="Selva M."/>
            <person name="Riesgo A."/>
            <person name="Vervoort M."/>
            <person name="Leys S.P."/>
            <person name="Kodjabachian L."/>
            <person name="Le Bivic A."/>
            <person name="Borchiellini C."/>
            <person name="Claverie J.M."/>
            <person name="Renard E."/>
        </authorList>
    </citation>
    <scope>NUCLEOTIDE SEQUENCE [LARGE SCALE GENOMIC DNA]</scope>
    <source>
        <strain evidence="10">SPO-2</strain>
    </source>
</reference>
<evidence type="ECO:0000256" key="3">
    <source>
        <dbReference type="ARBA" id="ARBA00022692"/>
    </source>
</evidence>
<evidence type="ECO:0000256" key="4">
    <source>
        <dbReference type="ARBA" id="ARBA00022989"/>
    </source>
</evidence>
<evidence type="ECO:0000259" key="9">
    <source>
        <dbReference type="Pfam" id="PF01529"/>
    </source>
</evidence>
<evidence type="ECO:0000256" key="1">
    <source>
        <dbReference type="ARBA" id="ARBA00004141"/>
    </source>
</evidence>
<feature type="region of interest" description="Disordered" evidence="8">
    <location>
        <begin position="311"/>
        <end position="358"/>
    </location>
</feature>
<feature type="transmembrane region" description="Helical" evidence="7">
    <location>
        <begin position="211"/>
        <end position="239"/>
    </location>
</feature>
<dbReference type="GO" id="GO:0016020">
    <property type="term" value="C:membrane"/>
    <property type="evidence" value="ECO:0007669"/>
    <property type="project" value="UniProtKB-SubCell"/>
</dbReference>
<sequence length="358" mass="41480">MNSDIWESDDPRRFRIARYFFCFARWIPIALIVVITLYVYYAYVVVLCIQQVENDIQRIVYLVFIHILLLMYASTFFRAVFTWHAIIPHKYTYKHPGNSTVSLQEGLLEHAEREELILHQKTPTGEIRYCSKCEIIKPDRAHHCTVCNRCILRMDHHCPWINNCCAYSNYKYFILFVNYSFFICVFIVISGAPYCVLIFTNDPLDSNYQKYNILAMVLLCLPFSFSTAMLGFFHIYLALQNSSTMETSHPPLVLGKRDKYAFFIGRRRNLESVFGSNMFLGFIPIDNRPGNGYEFELNPKLSTDSENLFRPHRPVTNSTDNTNVISNDIRANEPVTSNNTDAVEADSPVVGEQSSLLN</sequence>
<comment type="catalytic activity">
    <reaction evidence="7">
        <text>L-cysteinyl-[protein] + hexadecanoyl-CoA = S-hexadecanoyl-L-cysteinyl-[protein] + CoA</text>
        <dbReference type="Rhea" id="RHEA:36683"/>
        <dbReference type="Rhea" id="RHEA-COMP:10131"/>
        <dbReference type="Rhea" id="RHEA-COMP:11032"/>
        <dbReference type="ChEBI" id="CHEBI:29950"/>
        <dbReference type="ChEBI" id="CHEBI:57287"/>
        <dbReference type="ChEBI" id="CHEBI:57379"/>
        <dbReference type="ChEBI" id="CHEBI:74151"/>
        <dbReference type="EC" id="2.3.1.225"/>
    </reaction>
</comment>
<keyword evidence="2 7" id="KW-0808">Transferase</keyword>